<proteinExistence type="predicted"/>
<dbReference type="AlphaFoldDB" id="A0A640T868"/>
<sequence>MVDDGGVRDGGQRPFGRAHIGGEPLDALDLAFRHRAADQPYGVTAAREFAGERGACRAGAQYDVERD</sequence>
<organism evidence="2 3">
    <name type="scientific">Streptomyces nigrescens</name>
    <dbReference type="NCBI Taxonomy" id="1920"/>
    <lineage>
        <taxon>Bacteria</taxon>
        <taxon>Bacillati</taxon>
        <taxon>Actinomycetota</taxon>
        <taxon>Actinomycetes</taxon>
        <taxon>Kitasatosporales</taxon>
        <taxon>Streptomycetaceae</taxon>
        <taxon>Streptomyces</taxon>
    </lineage>
</organism>
<reference evidence="2 3" key="1">
    <citation type="submission" date="2019-12" db="EMBL/GenBank/DDBJ databases">
        <title>Whole genome shotgun sequence of Streptomyces libani subsp. libani NBRC 13452.</title>
        <authorList>
            <person name="Ichikawa N."/>
            <person name="Kimura A."/>
            <person name="Kitahashi Y."/>
            <person name="Komaki H."/>
            <person name="Tamura T."/>
        </authorList>
    </citation>
    <scope>NUCLEOTIDE SEQUENCE [LARGE SCALE GENOMIC DNA]</scope>
    <source>
        <strain evidence="2 3">NBRC 13452</strain>
    </source>
</reference>
<accession>A0A640T868</accession>
<feature type="region of interest" description="Disordered" evidence="1">
    <location>
        <begin position="1"/>
        <end position="20"/>
    </location>
</feature>
<comment type="caution">
    <text evidence="2">The sequence shown here is derived from an EMBL/GenBank/DDBJ whole genome shotgun (WGS) entry which is preliminary data.</text>
</comment>
<name>A0A640T868_STRNI</name>
<gene>
    <name evidence="2" type="ORF">Sliba_03860</name>
</gene>
<evidence type="ECO:0000256" key="1">
    <source>
        <dbReference type="SAM" id="MobiDB-lite"/>
    </source>
</evidence>
<protein>
    <submittedName>
        <fullName evidence="2">Uncharacterized protein</fullName>
    </submittedName>
</protein>
<evidence type="ECO:0000313" key="3">
    <source>
        <dbReference type="Proteomes" id="UP000429552"/>
    </source>
</evidence>
<dbReference type="EMBL" id="BLIP01000001">
    <property type="protein sequence ID" value="GFE19933.1"/>
    <property type="molecule type" value="Genomic_DNA"/>
</dbReference>
<dbReference type="Proteomes" id="UP000429552">
    <property type="component" value="Unassembled WGS sequence"/>
</dbReference>
<feature type="compositionally biased region" description="Basic and acidic residues" evidence="1">
    <location>
        <begin position="1"/>
        <end position="11"/>
    </location>
</feature>
<evidence type="ECO:0000313" key="2">
    <source>
        <dbReference type="EMBL" id="GFE19933.1"/>
    </source>
</evidence>